<dbReference type="Proteomes" id="UP001595692">
    <property type="component" value="Unassembled WGS sequence"/>
</dbReference>
<name>A0ABV8CQH2_9GAMM</name>
<reference evidence="4" key="1">
    <citation type="journal article" date="2019" name="Int. J. Syst. Evol. Microbiol.">
        <title>The Global Catalogue of Microorganisms (GCM) 10K type strain sequencing project: providing services to taxonomists for standard genome sequencing and annotation.</title>
        <authorList>
            <consortium name="The Broad Institute Genomics Platform"/>
            <consortium name="The Broad Institute Genome Sequencing Center for Infectious Disease"/>
            <person name="Wu L."/>
            <person name="Ma J."/>
        </authorList>
    </citation>
    <scope>NUCLEOTIDE SEQUENCE [LARGE SCALE GENOMIC DNA]</scope>
    <source>
        <strain evidence="4">CCUG 54939</strain>
    </source>
</reference>
<evidence type="ECO:0000256" key="2">
    <source>
        <dbReference type="HAMAP-Rule" id="MF_00795"/>
    </source>
</evidence>
<protein>
    <recommendedName>
        <fullName evidence="2">PF03932 family protein CutC</fullName>
    </recommendedName>
</protein>
<dbReference type="EMBL" id="JBHSAF010000014">
    <property type="protein sequence ID" value="MFC3914418.1"/>
    <property type="molecule type" value="Genomic_DNA"/>
</dbReference>
<dbReference type="PANTHER" id="PTHR12598:SF0">
    <property type="entry name" value="COPPER HOMEOSTASIS PROTEIN CUTC HOMOLOG"/>
    <property type="match status" value="1"/>
</dbReference>
<evidence type="ECO:0000256" key="1">
    <source>
        <dbReference type="ARBA" id="ARBA00007768"/>
    </source>
</evidence>
<accession>A0ABV8CQH2</accession>
<dbReference type="HAMAP" id="MF_00795">
    <property type="entry name" value="CutC"/>
    <property type="match status" value="1"/>
</dbReference>
<sequence length="219" mass="23002">MLIREVCVGSYREALQAAAAGAERIELCDNLADGGTTPGPGTLQMTRAALSLPIHVIIRPRGGSFHYSADEVAIQCYDIAYCRELGFEGVVLGALDAEGHLDMAVMTQLLSQTAGMAVTFHMAFDALPREEQFAAIDWLAAAGVSRILTRGGPGSAPDNLEHLRALIAYAADRLIILPGGGINRDNLDAVARATGARELHGSRIVGQVTGSSAAFNTEG</sequence>
<dbReference type="PANTHER" id="PTHR12598">
    <property type="entry name" value="COPPER HOMEOSTASIS PROTEIN CUTC"/>
    <property type="match status" value="1"/>
</dbReference>
<evidence type="ECO:0000313" key="4">
    <source>
        <dbReference type="Proteomes" id="UP001595692"/>
    </source>
</evidence>
<dbReference type="InterPro" id="IPR036822">
    <property type="entry name" value="CutC-like_dom_sf"/>
</dbReference>
<comment type="caution">
    <text evidence="2">Once thought to be involved in copper homeostasis, experiments in E.coli have shown this is not the case.</text>
</comment>
<evidence type="ECO:0000313" key="3">
    <source>
        <dbReference type="EMBL" id="MFC3914418.1"/>
    </source>
</evidence>
<keyword evidence="2" id="KW-0963">Cytoplasm</keyword>
<dbReference type="Pfam" id="PF03932">
    <property type="entry name" value="CutC"/>
    <property type="match status" value="1"/>
</dbReference>
<gene>
    <name evidence="2" type="primary">cutC</name>
    <name evidence="3" type="ORF">ACFOSS_13210</name>
</gene>
<dbReference type="InterPro" id="IPR005627">
    <property type="entry name" value="CutC-like"/>
</dbReference>
<comment type="caution">
    <text evidence="3">The sequence shown here is derived from an EMBL/GenBank/DDBJ whole genome shotgun (WGS) entry which is preliminary data.</text>
</comment>
<dbReference type="Gene3D" id="3.20.20.380">
    <property type="entry name" value="Copper homeostasis (CutC) domain"/>
    <property type="match status" value="1"/>
</dbReference>
<proteinExistence type="inferred from homology"/>
<keyword evidence="4" id="KW-1185">Reference proteome</keyword>
<comment type="subcellular location">
    <subcellularLocation>
        <location evidence="2">Cytoplasm</location>
    </subcellularLocation>
</comment>
<dbReference type="SUPFAM" id="SSF110395">
    <property type="entry name" value="CutC-like"/>
    <property type="match status" value="1"/>
</dbReference>
<organism evidence="3 4">
    <name type="scientific">Pseudaeromonas sharmana</name>
    <dbReference type="NCBI Taxonomy" id="328412"/>
    <lineage>
        <taxon>Bacteria</taxon>
        <taxon>Pseudomonadati</taxon>
        <taxon>Pseudomonadota</taxon>
        <taxon>Gammaproteobacteria</taxon>
        <taxon>Aeromonadales</taxon>
        <taxon>Aeromonadaceae</taxon>
        <taxon>Pseudaeromonas</taxon>
    </lineage>
</organism>
<dbReference type="RefSeq" id="WP_377153269.1">
    <property type="nucleotide sequence ID" value="NZ_JBHSAF010000014.1"/>
</dbReference>
<comment type="similarity">
    <text evidence="1 2">Belongs to the CutC family.</text>
</comment>